<keyword evidence="2" id="KW-0805">Transcription regulation</keyword>
<dbReference type="Pfam" id="PF04542">
    <property type="entry name" value="Sigma70_r2"/>
    <property type="match status" value="1"/>
</dbReference>
<evidence type="ECO:0000256" key="2">
    <source>
        <dbReference type="ARBA" id="ARBA00023015"/>
    </source>
</evidence>
<dbReference type="EMBL" id="LUUG01000010">
    <property type="protein sequence ID" value="OAI10298.1"/>
    <property type="molecule type" value="Genomic_DNA"/>
</dbReference>
<dbReference type="InterPro" id="IPR013324">
    <property type="entry name" value="RNA_pol_sigma_r3/r4-like"/>
</dbReference>
<dbReference type="CDD" id="cd06171">
    <property type="entry name" value="Sigma70_r4"/>
    <property type="match status" value="1"/>
</dbReference>
<evidence type="ECO:0000256" key="1">
    <source>
        <dbReference type="ARBA" id="ARBA00010641"/>
    </source>
</evidence>
<sequence length="169" mass="19642">MTTECIGDGQQDLTRLYQDHHPWLLQWLEKRVQDRLQAEDHAQDTFLRVITARETLNLDEPRAYLTTIAKRLLINHWRRSTIEQAYLARLAAYPEEIAISPEDSTIILEVLREIDELLNQLPAKVRKAFLLAQLDDLTYAEIGQQLGVSDRMVRKYMAQAMFQCLSAGF</sequence>
<keyword evidence="3" id="KW-0731">Sigma factor</keyword>
<comment type="caution">
    <text evidence="7">The sequence shown here is derived from an EMBL/GenBank/DDBJ whole genome shotgun (WGS) entry which is preliminary data.</text>
</comment>
<accession>A0A177MX56</accession>
<dbReference type="InterPro" id="IPR014284">
    <property type="entry name" value="RNA_pol_sigma-70_dom"/>
</dbReference>
<dbReference type="OrthoDB" id="9797134at2"/>
<organism evidence="7 8">
    <name type="scientific">Methylomonas methanica</name>
    <dbReference type="NCBI Taxonomy" id="421"/>
    <lineage>
        <taxon>Bacteria</taxon>
        <taxon>Pseudomonadati</taxon>
        <taxon>Pseudomonadota</taxon>
        <taxon>Gammaproteobacteria</taxon>
        <taxon>Methylococcales</taxon>
        <taxon>Methylococcaceae</taxon>
        <taxon>Methylomonas</taxon>
    </lineage>
</organism>
<dbReference type="InterPro" id="IPR007627">
    <property type="entry name" value="RNA_pol_sigma70_r2"/>
</dbReference>
<dbReference type="Gene3D" id="1.10.1740.10">
    <property type="match status" value="1"/>
</dbReference>
<feature type="domain" description="RNA polymerase sigma-70 region 2" evidence="5">
    <location>
        <begin position="16"/>
        <end position="80"/>
    </location>
</feature>
<dbReference type="InterPro" id="IPR013249">
    <property type="entry name" value="RNA_pol_sigma70_r4_t2"/>
</dbReference>
<dbReference type="GO" id="GO:0006352">
    <property type="term" value="P:DNA-templated transcription initiation"/>
    <property type="evidence" value="ECO:0007669"/>
    <property type="project" value="InterPro"/>
</dbReference>
<dbReference type="GO" id="GO:0016987">
    <property type="term" value="F:sigma factor activity"/>
    <property type="evidence" value="ECO:0007669"/>
    <property type="project" value="UniProtKB-KW"/>
</dbReference>
<evidence type="ECO:0000313" key="7">
    <source>
        <dbReference type="EMBL" id="OAI10298.1"/>
    </source>
</evidence>
<dbReference type="GO" id="GO:0003677">
    <property type="term" value="F:DNA binding"/>
    <property type="evidence" value="ECO:0007669"/>
    <property type="project" value="InterPro"/>
</dbReference>
<evidence type="ECO:0000256" key="3">
    <source>
        <dbReference type="ARBA" id="ARBA00023082"/>
    </source>
</evidence>
<dbReference type="Pfam" id="PF08281">
    <property type="entry name" value="Sigma70_r4_2"/>
    <property type="match status" value="1"/>
</dbReference>
<keyword evidence="4" id="KW-0804">Transcription</keyword>
<protein>
    <submittedName>
        <fullName evidence="7">RNA polymerase subunit sigma</fullName>
    </submittedName>
</protein>
<dbReference type="SUPFAM" id="SSF88946">
    <property type="entry name" value="Sigma2 domain of RNA polymerase sigma factors"/>
    <property type="match status" value="1"/>
</dbReference>
<dbReference type="Gene3D" id="1.10.10.10">
    <property type="entry name" value="Winged helix-like DNA-binding domain superfamily/Winged helix DNA-binding domain"/>
    <property type="match status" value="1"/>
</dbReference>
<proteinExistence type="inferred from homology"/>
<evidence type="ECO:0000259" key="6">
    <source>
        <dbReference type="Pfam" id="PF08281"/>
    </source>
</evidence>
<dbReference type="NCBIfam" id="TIGR02937">
    <property type="entry name" value="sigma70-ECF"/>
    <property type="match status" value="1"/>
</dbReference>
<reference evidence="8" key="1">
    <citation type="submission" date="2016-03" db="EMBL/GenBank/DDBJ databases">
        <authorList>
            <person name="Heylen K."/>
            <person name="De Vos P."/>
            <person name="Vekeman B."/>
        </authorList>
    </citation>
    <scope>NUCLEOTIDE SEQUENCE [LARGE SCALE GENOMIC DNA]</scope>
    <source>
        <strain evidence="8">R-45363</strain>
    </source>
</reference>
<dbReference type="PANTHER" id="PTHR43133:SF63">
    <property type="entry name" value="RNA POLYMERASE SIGMA FACTOR FECI-RELATED"/>
    <property type="match status" value="1"/>
</dbReference>
<dbReference type="Proteomes" id="UP000078090">
    <property type="component" value="Unassembled WGS sequence"/>
</dbReference>
<dbReference type="InterPro" id="IPR039425">
    <property type="entry name" value="RNA_pol_sigma-70-like"/>
</dbReference>
<feature type="domain" description="RNA polymerase sigma factor 70 region 4 type 2" evidence="6">
    <location>
        <begin position="112"/>
        <end position="161"/>
    </location>
</feature>
<dbReference type="InterPro" id="IPR036388">
    <property type="entry name" value="WH-like_DNA-bd_sf"/>
</dbReference>
<evidence type="ECO:0000313" key="8">
    <source>
        <dbReference type="Proteomes" id="UP000078090"/>
    </source>
</evidence>
<dbReference type="AlphaFoldDB" id="A0A177MX56"/>
<evidence type="ECO:0000256" key="4">
    <source>
        <dbReference type="ARBA" id="ARBA00023163"/>
    </source>
</evidence>
<dbReference type="SUPFAM" id="SSF88659">
    <property type="entry name" value="Sigma3 and sigma4 domains of RNA polymerase sigma factors"/>
    <property type="match status" value="1"/>
</dbReference>
<dbReference type="InterPro" id="IPR013325">
    <property type="entry name" value="RNA_pol_sigma_r2"/>
</dbReference>
<gene>
    <name evidence="7" type="ORF">A1332_23930</name>
</gene>
<name>A0A177MX56_METMH</name>
<evidence type="ECO:0000259" key="5">
    <source>
        <dbReference type="Pfam" id="PF04542"/>
    </source>
</evidence>
<comment type="similarity">
    <text evidence="1">Belongs to the sigma-70 factor family. ECF subfamily.</text>
</comment>
<dbReference type="PANTHER" id="PTHR43133">
    <property type="entry name" value="RNA POLYMERASE ECF-TYPE SIGMA FACTO"/>
    <property type="match status" value="1"/>
</dbReference>
<dbReference type="RefSeq" id="WP_064006650.1">
    <property type="nucleotide sequence ID" value="NZ_LUUG01000010.1"/>
</dbReference>